<organism evidence="1 2">
    <name type="scientific">Chitinibacter fontanus</name>
    <dbReference type="NCBI Taxonomy" id="1737446"/>
    <lineage>
        <taxon>Bacteria</taxon>
        <taxon>Pseudomonadati</taxon>
        <taxon>Pseudomonadota</taxon>
        <taxon>Betaproteobacteria</taxon>
        <taxon>Neisseriales</taxon>
        <taxon>Chitinibacteraceae</taxon>
        <taxon>Chitinibacter</taxon>
    </lineage>
</organism>
<dbReference type="KEGG" id="cfon:HZU75_10900"/>
<reference evidence="1 2" key="1">
    <citation type="journal article" date="2016" name="Int. J. Syst. Evol. Microbiol.">
        <title>Chitinibacter fontanus sp. nov., isolated from a spring.</title>
        <authorList>
            <person name="Sheu S.Y."/>
            <person name="Li Y.S."/>
            <person name="Young C.C."/>
            <person name="Chen W.M."/>
        </authorList>
    </citation>
    <scope>NUCLEOTIDE SEQUENCE [LARGE SCALE GENOMIC DNA]</scope>
    <source>
        <strain evidence="1 2">STM-7</strain>
    </source>
</reference>
<accession>A0A7D5VAG3</accession>
<dbReference type="AlphaFoldDB" id="A0A7D5VAG3"/>
<sequence length="118" mass="13444">MASSYRLQIGLSPLAPQEAEIALATIRRIWCMPSWVRKQPLGDGVLLLELRHEAALKAGESADWFVERIAAALWQDIGRFVRIVIDIAPHEAPDGRVFILEEAAYWRIMESFRLSHPH</sequence>
<name>A0A7D5VAG3_9NEIS</name>
<keyword evidence="2" id="KW-1185">Reference proteome</keyword>
<dbReference type="Proteomes" id="UP000510822">
    <property type="component" value="Chromosome"/>
</dbReference>
<dbReference type="EMBL" id="CP058952">
    <property type="protein sequence ID" value="QLI81998.1"/>
    <property type="molecule type" value="Genomic_DNA"/>
</dbReference>
<evidence type="ECO:0000313" key="1">
    <source>
        <dbReference type="EMBL" id="QLI81998.1"/>
    </source>
</evidence>
<protein>
    <submittedName>
        <fullName evidence="1">Uncharacterized protein</fullName>
    </submittedName>
</protein>
<proteinExistence type="predicted"/>
<evidence type="ECO:0000313" key="2">
    <source>
        <dbReference type="Proteomes" id="UP000510822"/>
    </source>
</evidence>
<dbReference type="RefSeq" id="WP_180306088.1">
    <property type="nucleotide sequence ID" value="NZ_CP058952.1"/>
</dbReference>
<gene>
    <name evidence="1" type="ORF">HZU75_10900</name>
</gene>